<keyword evidence="2" id="KW-1185">Reference proteome</keyword>
<accession>A0A369Q7E3</accession>
<dbReference type="EMBL" id="QASA01000002">
    <property type="protein sequence ID" value="RDC58849.1"/>
    <property type="molecule type" value="Genomic_DNA"/>
</dbReference>
<dbReference type="Proteomes" id="UP000253919">
    <property type="component" value="Unassembled WGS sequence"/>
</dbReference>
<sequence length="63" mass="7105">MVQDITDQVEAREAIEKSEQQATALANSLLKANEQLRRVNVDLDNFIYTASHDLKALFSTLKV</sequence>
<dbReference type="AlphaFoldDB" id="A0A369Q7E3"/>
<gene>
    <name evidence="1" type="ORF">AHMF7616_05283</name>
</gene>
<evidence type="ECO:0000313" key="2">
    <source>
        <dbReference type="Proteomes" id="UP000253919"/>
    </source>
</evidence>
<name>A0A369Q7E3_9BACT</name>
<dbReference type="RefSeq" id="WP_115375856.1">
    <property type="nucleotide sequence ID" value="NZ_QASA01000002.1"/>
</dbReference>
<reference evidence="1 2" key="1">
    <citation type="submission" date="2018-04" db="EMBL/GenBank/DDBJ databases">
        <title>Adhaeribacter sp. HMF7616 genome sequencing and assembly.</title>
        <authorList>
            <person name="Kang H."/>
            <person name="Kang J."/>
            <person name="Cha I."/>
            <person name="Kim H."/>
            <person name="Joh K."/>
        </authorList>
    </citation>
    <scope>NUCLEOTIDE SEQUENCE [LARGE SCALE GENOMIC DNA]</scope>
    <source>
        <strain evidence="1 2">HMF7616</strain>
    </source>
</reference>
<comment type="caution">
    <text evidence="1">The sequence shown here is derived from an EMBL/GenBank/DDBJ whole genome shotgun (WGS) entry which is preliminary data.</text>
</comment>
<evidence type="ECO:0008006" key="3">
    <source>
        <dbReference type="Google" id="ProtNLM"/>
    </source>
</evidence>
<protein>
    <recommendedName>
        <fullName evidence="3">PAC domain-containing protein</fullName>
    </recommendedName>
</protein>
<evidence type="ECO:0000313" key="1">
    <source>
        <dbReference type="EMBL" id="RDC58849.1"/>
    </source>
</evidence>
<dbReference type="OrthoDB" id="9766459at2"/>
<proteinExistence type="predicted"/>
<organism evidence="1 2">
    <name type="scientific">Adhaeribacter pallidiroseus</name>
    <dbReference type="NCBI Taxonomy" id="2072847"/>
    <lineage>
        <taxon>Bacteria</taxon>
        <taxon>Pseudomonadati</taxon>
        <taxon>Bacteroidota</taxon>
        <taxon>Cytophagia</taxon>
        <taxon>Cytophagales</taxon>
        <taxon>Hymenobacteraceae</taxon>
        <taxon>Adhaeribacter</taxon>
    </lineage>
</organism>